<dbReference type="GO" id="GO:0005886">
    <property type="term" value="C:plasma membrane"/>
    <property type="evidence" value="ECO:0007669"/>
    <property type="project" value="UniProtKB-SubCell"/>
</dbReference>
<dbReference type="PANTHER" id="PTHR45792:SF8">
    <property type="entry name" value="DIACYLGLYCEROL LIPASE-ALPHA"/>
    <property type="match status" value="1"/>
</dbReference>
<evidence type="ECO:0000259" key="17">
    <source>
        <dbReference type="Pfam" id="PF01764"/>
    </source>
</evidence>
<organism evidence="18 19">
    <name type="scientific">Geodia barretti</name>
    <name type="common">Barrett's horny sponge</name>
    <dbReference type="NCBI Taxonomy" id="519541"/>
    <lineage>
        <taxon>Eukaryota</taxon>
        <taxon>Metazoa</taxon>
        <taxon>Porifera</taxon>
        <taxon>Demospongiae</taxon>
        <taxon>Heteroscleromorpha</taxon>
        <taxon>Tetractinellida</taxon>
        <taxon>Astrophorina</taxon>
        <taxon>Geodiidae</taxon>
        <taxon>Geodia</taxon>
    </lineage>
</organism>
<evidence type="ECO:0000313" key="19">
    <source>
        <dbReference type="Proteomes" id="UP001174909"/>
    </source>
</evidence>
<feature type="region of interest" description="Disordered" evidence="15">
    <location>
        <begin position="676"/>
        <end position="697"/>
    </location>
</feature>
<evidence type="ECO:0000256" key="8">
    <source>
        <dbReference type="ARBA" id="ARBA00022837"/>
    </source>
</evidence>
<dbReference type="InterPro" id="IPR052214">
    <property type="entry name" value="DAG_Lipase-Related"/>
</dbReference>
<dbReference type="GO" id="GO:0016298">
    <property type="term" value="F:lipase activity"/>
    <property type="evidence" value="ECO:0007669"/>
    <property type="project" value="TreeGrafter"/>
</dbReference>
<dbReference type="InterPro" id="IPR029058">
    <property type="entry name" value="AB_hydrolase_fold"/>
</dbReference>
<dbReference type="EMBL" id="CASHTH010000767">
    <property type="protein sequence ID" value="CAI8007402.1"/>
    <property type="molecule type" value="Genomic_DNA"/>
</dbReference>
<evidence type="ECO:0000256" key="2">
    <source>
        <dbReference type="ARBA" id="ARBA00004651"/>
    </source>
</evidence>
<keyword evidence="3" id="KW-1003">Cell membrane</keyword>
<evidence type="ECO:0000256" key="14">
    <source>
        <dbReference type="ARBA" id="ARBA00026104"/>
    </source>
</evidence>
<dbReference type="InterPro" id="IPR002921">
    <property type="entry name" value="Fungal_lipase-type"/>
</dbReference>
<evidence type="ECO:0000256" key="1">
    <source>
        <dbReference type="ARBA" id="ARBA00001913"/>
    </source>
</evidence>
<dbReference type="PANTHER" id="PTHR45792">
    <property type="entry name" value="DIACYLGLYCEROL LIPASE HOMOLOG-RELATED"/>
    <property type="match status" value="1"/>
</dbReference>
<dbReference type="EC" id="3.1.1.116" evidence="14"/>
<evidence type="ECO:0000256" key="15">
    <source>
        <dbReference type="SAM" id="MobiDB-lite"/>
    </source>
</evidence>
<keyword evidence="5 16" id="KW-0812">Transmembrane</keyword>
<feature type="transmembrane region" description="Helical" evidence="16">
    <location>
        <begin position="68"/>
        <end position="94"/>
    </location>
</feature>
<name>A0AA35RAJ4_GEOBA</name>
<feature type="transmembrane region" description="Helical" evidence="16">
    <location>
        <begin position="149"/>
        <end position="170"/>
    </location>
</feature>
<keyword evidence="4" id="KW-0597">Phosphoprotein</keyword>
<keyword evidence="19" id="KW-1185">Reference proteome</keyword>
<gene>
    <name evidence="18" type="ORF">GBAR_LOCUS5181</name>
</gene>
<proteinExistence type="predicted"/>
<keyword evidence="7" id="KW-0378">Hydrolase</keyword>
<evidence type="ECO:0000256" key="10">
    <source>
        <dbReference type="ARBA" id="ARBA00022989"/>
    </source>
</evidence>
<accession>A0AA35RAJ4</accession>
<evidence type="ECO:0000256" key="11">
    <source>
        <dbReference type="ARBA" id="ARBA00023098"/>
    </source>
</evidence>
<dbReference type="Gene3D" id="3.40.50.1820">
    <property type="entry name" value="alpha/beta hydrolase"/>
    <property type="match status" value="1"/>
</dbReference>
<comment type="caution">
    <text evidence="18">The sequence shown here is derived from an EMBL/GenBank/DDBJ whole genome shotgun (WGS) entry which is preliminary data.</text>
</comment>
<evidence type="ECO:0000313" key="18">
    <source>
        <dbReference type="EMBL" id="CAI8007402.1"/>
    </source>
</evidence>
<feature type="domain" description="Fungal lipase-type" evidence="17">
    <location>
        <begin position="440"/>
        <end position="595"/>
    </location>
</feature>
<evidence type="ECO:0000256" key="12">
    <source>
        <dbReference type="ARBA" id="ARBA00023136"/>
    </source>
</evidence>
<evidence type="ECO:0000256" key="6">
    <source>
        <dbReference type="ARBA" id="ARBA00022723"/>
    </source>
</evidence>
<evidence type="ECO:0000256" key="4">
    <source>
        <dbReference type="ARBA" id="ARBA00022553"/>
    </source>
</evidence>
<dbReference type="SUPFAM" id="SSF53474">
    <property type="entry name" value="alpha/beta-Hydrolases"/>
    <property type="match status" value="1"/>
</dbReference>
<keyword evidence="8" id="KW-0106">Calcium</keyword>
<feature type="transmembrane region" description="Helical" evidence="16">
    <location>
        <begin position="114"/>
        <end position="137"/>
    </location>
</feature>
<dbReference type="Proteomes" id="UP001174909">
    <property type="component" value="Unassembled WGS sequence"/>
</dbReference>
<dbReference type="Pfam" id="PF01764">
    <property type="entry name" value="Lipase_3"/>
    <property type="match status" value="1"/>
</dbReference>
<keyword evidence="10 16" id="KW-1133">Transmembrane helix</keyword>
<evidence type="ECO:0000256" key="3">
    <source>
        <dbReference type="ARBA" id="ARBA00022475"/>
    </source>
</evidence>
<sequence length="943" mass="106111">MVAAAAGRQRQQRRLKVFCVTCSFAPDDLFFPLVVTAAIKGTWFLFSFAVCLNLFFQPGCTDGISAALAVSAIGFTCLQLLAFVHKLVLLLTSARGTIREPNHSCVRELLLTGVAIYVVEVVWAVYSVVAVLTRVIDGGTPCERLRRPIAAYVFLVWLNWLELAVLALVYCSCLDRCKCFFCHALCSLHCRQNVTSQALPNSVGDWNVEANIRVLPTSRSISASHLCSIMREKLCTCRRDGLNNSKNVALLDLSHAMEVLFRDMEIHYTALDRLSGWILVQKYHSQLLRQGESSNVTEELLKATLRFLKKKGVIDRFHEIRRPQPLEGANKLPETLLYYFWFAMAAYGWSVKVFLEPLSGTCTLCRGARCSCCVREQQVDEVDGRGGLFLKSAEVASIAGINVEDVVLGKTANDIHCPPFFVCRTARRDKVTGETRKELVITIRGTLSVKDVMTNVTASMRDATKCQESLVEKWFELLVKTKLTFLGVQDAYFHTGFYKSAKVILNILRKSKLFKDLVEKEHYRVVVAGHSLGAGVGAVLTLLIKQKHPHWADGLHAYLYSIPGAVCSYKLAERAEELGVITSVVGAYDLVPRISWRALTYLKLLVKKALEETDLKKQEILCCGNVPHWDPPIFGGSVYPVGLIDERSGAATPDFLELQESLPVIRRGTWDQVSEKRRKKEALGSRTEGASYGEPEREFVEDEDVEFQERRRSEVKFDREESVQVLHCLTVHIELENHLNTAEEQLGPPVLEVHIEEDEPKRENDPDRVEKVATEFLQEDTRLGPLMFIPGRILHIEEGKGSGATARWCGVSFLGLRCCGVRCIRDRQVRASWKAREDMTGIILHHDCIVDHSPRRLFSMLSNLVNQMELQAGDKQSPNVCNEQNFPEQDRIEAKRPNSSNGNTQAMNLMEMIFAILPLLKFMIIQNFRALVYDPLDAIGISK</sequence>
<evidence type="ECO:0000256" key="7">
    <source>
        <dbReference type="ARBA" id="ARBA00022801"/>
    </source>
</evidence>
<dbReference type="AlphaFoldDB" id="A0AA35RAJ4"/>
<evidence type="ECO:0000256" key="5">
    <source>
        <dbReference type="ARBA" id="ARBA00022692"/>
    </source>
</evidence>
<evidence type="ECO:0000256" key="9">
    <source>
        <dbReference type="ARBA" id="ARBA00022963"/>
    </source>
</evidence>
<dbReference type="CDD" id="cd00519">
    <property type="entry name" value="Lipase_3"/>
    <property type="match status" value="1"/>
</dbReference>
<evidence type="ECO:0000256" key="16">
    <source>
        <dbReference type="SAM" id="Phobius"/>
    </source>
</evidence>
<keyword evidence="6" id="KW-0479">Metal-binding</keyword>
<comment type="catalytic activity">
    <reaction evidence="13">
        <text>a 1,2-diacyl-sn-glycerol + H2O = a 2-acylglycerol + a fatty acid + H(+)</text>
        <dbReference type="Rhea" id="RHEA:33275"/>
        <dbReference type="ChEBI" id="CHEBI:15377"/>
        <dbReference type="ChEBI" id="CHEBI:15378"/>
        <dbReference type="ChEBI" id="CHEBI:17389"/>
        <dbReference type="ChEBI" id="CHEBI:17815"/>
        <dbReference type="ChEBI" id="CHEBI:28868"/>
        <dbReference type="EC" id="3.1.1.116"/>
    </reaction>
    <physiologicalReaction direction="left-to-right" evidence="13">
        <dbReference type="Rhea" id="RHEA:33276"/>
    </physiologicalReaction>
</comment>
<keyword evidence="11" id="KW-0443">Lipid metabolism</keyword>
<dbReference type="GO" id="GO:0016042">
    <property type="term" value="P:lipid catabolic process"/>
    <property type="evidence" value="ECO:0007669"/>
    <property type="project" value="UniProtKB-KW"/>
</dbReference>
<keyword evidence="12 16" id="KW-0472">Membrane</keyword>
<protein>
    <recommendedName>
        <fullName evidence="14">sn-1-specific diacylglycerol lipase</fullName>
        <ecNumber evidence="14">3.1.1.116</ecNumber>
    </recommendedName>
</protein>
<comment type="subcellular location">
    <subcellularLocation>
        <location evidence="2">Cell membrane</location>
        <topology evidence="2">Multi-pass membrane protein</topology>
    </subcellularLocation>
</comment>
<keyword evidence="9" id="KW-0442">Lipid degradation</keyword>
<evidence type="ECO:0000256" key="13">
    <source>
        <dbReference type="ARBA" id="ARBA00024531"/>
    </source>
</evidence>
<dbReference type="GO" id="GO:0046872">
    <property type="term" value="F:metal ion binding"/>
    <property type="evidence" value="ECO:0007669"/>
    <property type="project" value="UniProtKB-KW"/>
</dbReference>
<comment type="cofactor">
    <cofactor evidence="1">
        <name>Ca(2+)</name>
        <dbReference type="ChEBI" id="CHEBI:29108"/>
    </cofactor>
</comment>
<feature type="transmembrane region" description="Helical" evidence="16">
    <location>
        <begin position="30"/>
        <end position="56"/>
    </location>
</feature>
<reference evidence="18" key="1">
    <citation type="submission" date="2023-03" db="EMBL/GenBank/DDBJ databases">
        <authorList>
            <person name="Steffen K."/>
            <person name="Cardenas P."/>
        </authorList>
    </citation>
    <scope>NUCLEOTIDE SEQUENCE</scope>
</reference>